<dbReference type="EMBL" id="AODQ01000001">
    <property type="protein sequence ID" value="EMR04836.1"/>
    <property type="molecule type" value="Genomic_DNA"/>
</dbReference>
<gene>
    <name evidence="4" type="primary">dps</name>
    <name evidence="4" type="ORF">ADICEAN_00107</name>
</gene>
<sequence>MDYLHLDKKKVEIVAQNLNSMLAAYQLHYQKLRNFHWNLKSQDFFVLHDKFEQFYTDANEKIDDLAERILTLRVRPVSQLSEYLKISKIKECPEDLNHTQMVNEVLNDYSVLIQLGRDVLKAASEAEDEGTIDMLGGYVGDLEKNCWMLSSYLEKHKPRAFEIEESQLGTVDRAAERANKIGKDKSSKAKK</sequence>
<dbReference type="AlphaFoldDB" id="M7NCF2"/>
<dbReference type="SUPFAM" id="SSF47240">
    <property type="entry name" value="Ferritin-like"/>
    <property type="match status" value="1"/>
</dbReference>
<organism evidence="4 5">
    <name type="scientific">Cesiribacter andamanensis AMV16</name>
    <dbReference type="NCBI Taxonomy" id="1279009"/>
    <lineage>
        <taxon>Bacteria</taxon>
        <taxon>Pseudomonadati</taxon>
        <taxon>Bacteroidota</taxon>
        <taxon>Cytophagia</taxon>
        <taxon>Cytophagales</taxon>
        <taxon>Cesiribacteraceae</taxon>
        <taxon>Cesiribacter</taxon>
    </lineage>
</organism>
<dbReference type="InterPro" id="IPR009078">
    <property type="entry name" value="Ferritin-like_SF"/>
</dbReference>
<dbReference type="GO" id="GO:0008199">
    <property type="term" value="F:ferric iron binding"/>
    <property type="evidence" value="ECO:0007669"/>
    <property type="project" value="InterPro"/>
</dbReference>
<feature type="domain" description="Ferritin/DPS" evidence="3">
    <location>
        <begin position="16"/>
        <end position="155"/>
    </location>
</feature>
<evidence type="ECO:0000256" key="1">
    <source>
        <dbReference type="ARBA" id="ARBA00009497"/>
    </source>
</evidence>
<comment type="caution">
    <text evidence="4">The sequence shown here is derived from an EMBL/GenBank/DDBJ whole genome shotgun (WGS) entry which is preliminary data.</text>
</comment>
<dbReference type="Gene3D" id="1.20.1260.10">
    <property type="match status" value="1"/>
</dbReference>
<keyword evidence="4" id="KW-0560">Oxidoreductase</keyword>
<protein>
    <submittedName>
        <fullName evidence="4">DNA protection during starvation protein</fullName>
        <ecNumber evidence="4">1.16.-.-</ecNumber>
    </submittedName>
</protein>
<dbReference type="PRINTS" id="PR01346">
    <property type="entry name" value="HELNAPAPROT"/>
</dbReference>
<evidence type="ECO:0000313" key="5">
    <source>
        <dbReference type="Proteomes" id="UP000011910"/>
    </source>
</evidence>
<proteinExistence type="inferred from homology"/>
<dbReference type="InterPro" id="IPR002177">
    <property type="entry name" value="DPS_DNA-bd"/>
</dbReference>
<dbReference type="CDD" id="cd01043">
    <property type="entry name" value="DPS"/>
    <property type="match status" value="1"/>
</dbReference>
<dbReference type="EC" id="1.16.-.-" evidence="4"/>
<comment type="similarity">
    <text evidence="1 2">Belongs to the Dps family.</text>
</comment>
<accession>M7NCF2</accession>
<dbReference type="PANTHER" id="PTHR42932">
    <property type="entry name" value="GENERAL STRESS PROTEIN 20U"/>
    <property type="match status" value="1"/>
</dbReference>
<name>M7NCF2_9BACT</name>
<dbReference type="STRING" id="1279009.ADICEAN_00107"/>
<dbReference type="eggNOG" id="COG0783">
    <property type="taxonomic scope" value="Bacteria"/>
</dbReference>
<dbReference type="PATRIC" id="fig|1279009.4.peg.112"/>
<evidence type="ECO:0000256" key="2">
    <source>
        <dbReference type="RuleBase" id="RU003875"/>
    </source>
</evidence>
<dbReference type="InterPro" id="IPR008331">
    <property type="entry name" value="Ferritin_DPS_dom"/>
</dbReference>
<evidence type="ECO:0000259" key="3">
    <source>
        <dbReference type="Pfam" id="PF00210"/>
    </source>
</evidence>
<dbReference type="RefSeq" id="WP_009193521.1">
    <property type="nucleotide sequence ID" value="NZ_AODQ01000001.1"/>
</dbReference>
<keyword evidence="5" id="KW-1185">Reference proteome</keyword>
<dbReference type="Pfam" id="PF00210">
    <property type="entry name" value="Ferritin"/>
    <property type="match status" value="1"/>
</dbReference>
<dbReference type="GO" id="GO:0016491">
    <property type="term" value="F:oxidoreductase activity"/>
    <property type="evidence" value="ECO:0007669"/>
    <property type="project" value="UniProtKB-KW"/>
</dbReference>
<dbReference type="Proteomes" id="UP000011910">
    <property type="component" value="Unassembled WGS sequence"/>
</dbReference>
<dbReference type="InterPro" id="IPR012347">
    <property type="entry name" value="Ferritin-like"/>
</dbReference>
<evidence type="ECO:0000313" key="4">
    <source>
        <dbReference type="EMBL" id="EMR04836.1"/>
    </source>
</evidence>
<dbReference type="OrthoDB" id="9797023at2"/>
<reference evidence="4 5" key="1">
    <citation type="journal article" date="2013" name="Genome Announc.">
        <title>Draft Genome Sequence of Cesiribacter andamanensis Strain AMV16T, Isolated from a Soil Sample from a Mud Volcano in the Andaman Islands, India.</title>
        <authorList>
            <person name="Shivaji S."/>
            <person name="Ara S."/>
            <person name="Begum Z."/>
            <person name="Srinivas T.N."/>
            <person name="Singh A."/>
            <person name="Kumar Pinnaka A."/>
        </authorList>
    </citation>
    <scope>NUCLEOTIDE SEQUENCE [LARGE SCALE GENOMIC DNA]</scope>
    <source>
        <strain evidence="4 5">AMV16</strain>
    </source>
</reference>
<dbReference type="PANTHER" id="PTHR42932:SF1">
    <property type="entry name" value="GENERAL STRESS PROTEIN 20U"/>
    <property type="match status" value="1"/>
</dbReference>